<dbReference type="STRING" id="408074.SAMN05660909_01372"/>
<keyword evidence="3" id="KW-1185">Reference proteome</keyword>
<protein>
    <submittedName>
        <fullName evidence="2">Thioredoxin</fullName>
    </submittedName>
</protein>
<dbReference type="InterPro" id="IPR012336">
    <property type="entry name" value="Thioredoxin-like_fold"/>
</dbReference>
<dbReference type="EMBL" id="FNRL01000005">
    <property type="protein sequence ID" value="SEA28890.1"/>
    <property type="molecule type" value="Genomic_DNA"/>
</dbReference>
<sequence>MATLTPAVNAKDHALGPQEAAIEIVEYGDFQCPYCREAYYIVKQWLDEHADN</sequence>
<dbReference type="SUPFAM" id="SSF52833">
    <property type="entry name" value="Thioredoxin-like"/>
    <property type="match status" value="1"/>
</dbReference>
<name>A0A1H3ZZ06_9BACT</name>
<dbReference type="Gene3D" id="3.40.30.10">
    <property type="entry name" value="Glutaredoxin"/>
    <property type="match status" value="1"/>
</dbReference>
<dbReference type="CDD" id="cd02972">
    <property type="entry name" value="DsbA_family"/>
    <property type="match status" value="1"/>
</dbReference>
<organism evidence="2 3">
    <name type="scientific">Chitinophaga terrae</name>
    <name type="common">ex Kim and Jung 2007</name>
    <dbReference type="NCBI Taxonomy" id="408074"/>
    <lineage>
        <taxon>Bacteria</taxon>
        <taxon>Pseudomonadati</taxon>
        <taxon>Bacteroidota</taxon>
        <taxon>Chitinophagia</taxon>
        <taxon>Chitinophagales</taxon>
        <taxon>Chitinophagaceae</taxon>
        <taxon>Chitinophaga</taxon>
    </lineage>
</organism>
<evidence type="ECO:0000313" key="2">
    <source>
        <dbReference type="EMBL" id="SEA28890.1"/>
    </source>
</evidence>
<gene>
    <name evidence="2" type="ORF">SAMN05660909_01372</name>
</gene>
<proteinExistence type="predicted"/>
<reference evidence="3" key="1">
    <citation type="submission" date="2016-10" db="EMBL/GenBank/DDBJ databases">
        <authorList>
            <person name="Varghese N."/>
            <person name="Submissions S."/>
        </authorList>
    </citation>
    <scope>NUCLEOTIDE SEQUENCE [LARGE SCALE GENOMIC DNA]</scope>
    <source>
        <strain evidence="3">DSM 23920</strain>
    </source>
</reference>
<accession>A0A1H3ZZ06</accession>
<evidence type="ECO:0000313" key="3">
    <source>
        <dbReference type="Proteomes" id="UP000199656"/>
    </source>
</evidence>
<evidence type="ECO:0000259" key="1">
    <source>
        <dbReference type="Pfam" id="PF13462"/>
    </source>
</evidence>
<dbReference type="InterPro" id="IPR036249">
    <property type="entry name" value="Thioredoxin-like_sf"/>
</dbReference>
<feature type="domain" description="Thioredoxin-like fold" evidence="1">
    <location>
        <begin position="10"/>
        <end position="48"/>
    </location>
</feature>
<dbReference type="AlphaFoldDB" id="A0A1H3ZZ06"/>
<dbReference type="RefSeq" id="WP_089760002.1">
    <property type="nucleotide sequence ID" value="NZ_BKAT01000013.1"/>
</dbReference>
<dbReference type="OrthoDB" id="117402at2"/>
<dbReference type="Pfam" id="PF13462">
    <property type="entry name" value="Thioredoxin_4"/>
    <property type="match status" value="1"/>
</dbReference>
<dbReference type="Proteomes" id="UP000199656">
    <property type="component" value="Unassembled WGS sequence"/>
</dbReference>